<sequence length="504" mass="55518">MHKTHLDTSFIGHPKPLFSLASTELWERFSFYGIRSLLVLFMIATINDGGLELDRQSASAIVGIFAGTLYLATLPGGYLADNWLGQKNATLIGALLIALGHLSIALSVFSPFMFFLGLIFIVLGTGLFKTCSSVMVGLLYKQKDERKDSGFTIFYMGINIGAFIAPLICGLVAKEYGWHLGLGIGGIGMLISLMIFYFKTIPDFKEFEEKIGIDSTWAKPTQSKKHIAIYTFIALGLLSVFVLLCGIGIIQLSAVSISKNMIVIISIVALLYFGYLFFFAGLTPNERKNLIVFLILFITATFFWSAFEQQPTSFNLFAQDYTDRIIFGWEIPAAWFQSVNSLFIITIAPIMSTIWIALSKRNKEISSIAKFNLGIIFAAISFAIMMFASYFVLNNGGTQVSPWWLIVSYLFLAIGELALSPIGLSLMTSIAPKIIRGQVMGLWFISLSLGNVVAGLIGGGVEADKLESLPSLFGNAVYVLLTLAIILFLLKIPLKKMLKTNLEK</sequence>
<dbReference type="SUPFAM" id="SSF103473">
    <property type="entry name" value="MFS general substrate transporter"/>
    <property type="match status" value="1"/>
</dbReference>
<organism evidence="11 12">
    <name type="scientific">Helicobacter apodemus</name>
    <dbReference type="NCBI Taxonomy" id="135569"/>
    <lineage>
        <taxon>Bacteria</taxon>
        <taxon>Pseudomonadati</taxon>
        <taxon>Campylobacterota</taxon>
        <taxon>Epsilonproteobacteria</taxon>
        <taxon>Campylobacterales</taxon>
        <taxon>Helicobacteraceae</taxon>
        <taxon>Helicobacter</taxon>
    </lineage>
</organism>
<evidence type="ECO:0000313" key="12">
    <source>
        <dbReference type="Proteomes" id="UP000244890"/>
    </source>
</evidence>
<keyword evidence="7 9" id="KW-0472">Membrane</keyword>
<evidence type="ECO:0000256" key="6">
    <source>
        <dbReference type="ARBA" id="ARBA00022989"/>
    </source>
</evidence>
<dbReference type="NCBIfam" id="TIGR00924">
    <property type="entry name" value="yjdL_sub1_fam"/>
    <property type="match status" value="1"/>
</dbReference>
<evidence type="ECO:0000313" key="11">
    <source>
        <dbReference type="EMBL" id="AWI34185.1"/>
    </source>
</evidence>
<evidence type="ECO:0000256" key="4">
    <source>
        <dbReference type="ARBA" id="ARBA00022692"/>
    </source>
</evidence>
<dbReference type="InterPro" id="IPR036259">
    <property type="entry name" value="MFS_trans_sf"/>
</dbReference>
<dbReference type="Gene3D" id="1.20.1250.20">
    <property type="entry name" value="MFS general substrate transporter like domains"/>
    <property type="match status" value="1"/>
</dbReference>
<evidence type="ECO:0000259" key="10">
    <source>
        <dbReference type="PROSITE" id="PS50850"/>
    </source>
</evidence>
<keyword evidence="3" id="KW-1003">Cell membrane</keyword>
<keyword evidence="5" id="KW-0571">Peptide transport</keyword>
<feature type="transmembrane region" description="Helical" evidence="9">
    <location>
        <begin position="403"/>
        <end position="427"/>
    </location>
</feature>
<feature type="transmembrane region" description="Helical" evidence="9">
    <location>
        <begin position="152"/>
        <end position="173"/>
    </location>
</feature>
<feature type="transmembrane region" description="Helical" evidence="9">
    <location>
        <begin position="58"/>
        <end position="79"/>
    </location>
</feature>
<evidence type="ECO:0000256" key="5">
    <source>
        <dbReference type="ARBA" id="ARBA00022856"/>
    </source>
</evidence>
<proteinExistence type="inferred from homology"/>
<dbReference type="InterPro" id="IPR020846">
    <property type="entry name" value="MFS_dom"/>
</dbReference>
<gene>
    <name evidence="11" type="ORF">CDV25_04950</name>
</gene>
<name>A0A2U8FFI1_9HELI</name>
<feature type="transmembrane region" description="Helical" evidence="9">
    <location>
        <begin position="439"/>
        <end position="460"/>
    </location>
</feature>
<dbReference type="PANTHER" id="PTHR23517">
    <property type="entry name" value="RESISTANCE PROTEIN MDTM, PUTATIVE-RELATED-RELATED"/>
    <property type="match status" value="1"/>
</dbReference>
<feature type="transmembrane region" description="Helical" evidence="9">
    <location>
        <begin position="91"/>
        <end position="109"/>
    </location>
</feature>
<dbReference type="GO" id="GO:0006857">
    <property type="term" value="P:oligopeptide transport"/>
    <property type="evidence" value="ECO:0007669"/>
    <property type="project" value="InterPro"/>
</dbReference>
<feature type="transmembrane region" description="Helical" evidence="9">
    <location>
        <begin position="115"/>
        <end position="140"/>
    </location>
</feature>
<keyword evidence="4 8" id="KW-0812">Transmembrane</keyword>
<feature type="transmembrane region" description="Helical" evidence="9">
    <location>
        <begin position="262"/>
        <end position="282"/>
    </location>
</feature>
<dbReference type="OrthoDB" id="5351355at2"/>
<dbReference type="KEGG" id="had:CDV25_04950"/>
<feature type="transmembrane region" description="Helical" evidence="9">
    <location>
        <begin position="289"/>
        <end position="307"/>
    </location>
</feature>
<keyword evidence="6 9" id="KW-1133">Transmembrane helix</keyword>
<evidence type="ECO:0000256" key="8">
    <source>
        <dbReference type="RuleBase" id="RU003755"/>
    </source>
</evidence>
<keyword evidence="5" id="KW-0653">Protein transport</keyword>
<keyword evidence="2 8" id="KW-0813">Transport</keyword>
<feature type="transmembrane region" description="Helical" evidence="9">
    <location>
        <begin position="29"/>
        <end position="46"/>
    </location>
</feature>
<dbReference type="Proteomes" id="UP000244890">
    <property type="component" value="Chromosome"/>
</dbReference>
<evidence type="ECO:0000256" key="1">
    <source>
        <dbReference type="ARBA" id="ARBA00004651"/>
    </source>
</evidence>
<comment type="subcellular location">
    <subcellularLocation>
        <location evidence="1">Cell membrane</location>
        <topology evidence="1">Multi-pass membrane protein</topology>
    </subcellularLocation>
    <subcellularLocation>
        <location evidence="8">Membrane</location>
        <topology evidence="8">Multi-pass membrane protein</topology>
    </subcellularLocation>
</comment>
<reference evidence="11 12" key="1">
    <citation type="submission" date="2017-06" db="EMBL/GenBank/DDBJ databases">
        <title>Complete genome of Helicobacter apodemus.</title>
        <authorList>
            <person name="Cho S."/>
        </authorList>
    </citation>
    <scope>NUCLEOTIDE SEQUENCE [LARGE SCALE GENOMIC DNA]</scope>
    <source>
        <strain evidence="12">SNUVETPUB-15-01</strain>
    </source>
</reference>
<protein>
    <submittedName>
        <fullName evidence="11">MFS transporter</fullName>
    </submittedName>
</protein>
<dbReference type="GO" id="GO:1904680">
    <property type="term" value="F:peptide transmembrane transporter activity"/>
    <property type="evidence" value="ECO:0007669"/>
    <property type="project" value="InterPro"/>
</dbReference>
<feature type="transmembrane region" description="Helical" evidence="9">
    <location>
        <begin position="179"/>
        <end position="198"/>
    </location>
</feature>
<dbReference type="InterPro" id="IPR050171">
    <property type="entry name" value="MFS_Transporters"/>
</dbReference>
<dbReference type="InterPro" id="IPR005279">
    <property type="entry name" value="Dipep/tripep_permease"/>
</dbReference>
<feature type="transmembrane region" description="Helical" evidence="9">
    <location>
        <begin position="339"/>
        <end position="359"/>
    </location>
</feature>
<feature type="domain" description="Major facilitator superfamily (MFS) profile" evidence="10">
    <location>
        <begin position="1"/>
        <end position="499"/>
    </location>
</feature>
<dbReference type="PROSITE" id="PS01023">
    <property type="entry name" value="PTR2_2"/>
    <property type="match status" value="1"/>
</dbReference>
<dbReference type="InterPro" id="IPR000109">
    <property type="entry name" value="POT_fam"/>
</dbReference>
<dbReference type="AlphaFoldDB" id="A0A2U8FFI1"/>
<dbReference type="RefSeq" id="WP_108911021.1">
    <property type="nucleotide sequence ID" value="NZ_CP021886.1"/>
</dbReference>
<feature type="transmembrane region" description="Helical" evidence="9">
    <location>
        <begin position="472"/>
        <end position="490"/>
    </location>
</feature>
<feature type="transmembrane region" description="Helical" evidence="9">
    <location>
        <begin position="371"/>
        <end position="391"/>
    </location>
</feature>
<comment type="similarity">
    <text evidence="8">Belongs to the major facilitator superfamily. Proton-dependent oligopeptide transporter (POT/PTR) (TC 2.A.17) family.</text>
</comment>
<dbReference type="InterPro" id="IPR018456">
    <property type="entry name" value="PTR2_symporter_CS"/>
</dbReference>
<dbReference type="Pfam" id="PF00854">
    <property type="entry name" value="PTR2"/>
    <property type="match status" value="1"/>
</dbReference>
<evidence type="ECO:0000256" key="2">
    <source>
        <dbReference type="ARBA" id="ARBA00022448"/>
    </source>
</evidence>
<evidence type="ECO:0000256" key="9">
    <source>
        <dbReference type="SAM" id="Phobius"/>
    </source>
</evidence>
<dbReference type="EMBL" id="CP021886">
    <property type="protein sequence ID" value="AWI34185.1"/>
    <property type="molecule type" value="Genomic_DNA"/>
</dbReference>
<dbReference type="PANTHER" id="PTHR23517:SF15">
    <property type="entry name" value="PROTON-DEPENDENT OLIGOPEPTIDE FAMILY TRANSPORT PROTEIN"/>
    <property type="match status" value="1"/>
</dbReference>
<dbReference type="GO" id="GO:0005886">
    <property type="term" value="C:plasma membrane"/>
    <property type="evidence" value="ECO:0007669"/>
    <property type="project" value="UniProtKB-SubCell"/>
</dbReference>
<accession>A0A2U8FFI1</accession>
<evidence type="ECO:0000256" key="7">
    <source>
        <dbReference type="ARBA" id="ARBA00023136"/>
    </source>
</evidence>
<dbReference type="PROSITE" id="PS50850">
    <property type="entry name" value="MFS"/>
    <property type="match status" value="1"/>
</dbReference>
<evidence type="ECO:0000256" key="3">
    <source>
        <dbReference type="ARBA" id="ARBA00022475"/>
    </source>
</evidence>
<feature type="transmembrane region" description="Helical" evidence="9">
    <location>
        <begin position="227"/>
        <end position="250"/>
    </location>
</feature>
<dbReference type="CDD" id="cd17346">
    <property type="entry name" value="MFS_DtpA_like"/>
    <property type="match status" value="1"/>
</dbReference>